<organism evidence="9 10">
    <name type="scientific">Selenomonas artemidis F0399</name>
    <dbReference type="NCBI Taxonomy" id="749551"/>
    <lineage>
        <taxon>Bacteria</taxon>
        <taxon>Bacillati</taxon>
        <taxon>Bacillota</taxon>
        <taxon>Negativicutes</taxon>
        <taxon>Selenomonadales</taxon>
        <taxon>Selenomonadaceae</taxon>
        <taxon>Selenomonas</taxon>
    </lineage>
</organism>
<accession>E7N133</accession>
<evidence type="ECO:0000256" key="1">
    <source>
        <dbReference type="ARBA" id="ARBA00004651"/>
    </source>
</evidence>
<dbReference type="Proteomes" id="UP000004633">
    <property type="component" value="Unassembled WGS sequence"/>
</dbReference>
<evidence type="ECO:0000256" key="4">
    <source>
        <dbReference type="ARBA" id="ARBA00022475"/>
    </source>
</evidence>
<comment type="caution">
    <text evidence="9">The sequence shown here is derived from an EMBL/GenBank/DDBJ whole genome shotgun (WGS) entry which is preliminary data.</text>
</comment>
<evidence type="ECO:0000256" key="5">
    <source>
        <dbReference type="ARBA" id="ARBA00022692"/>
    </source>
</evidence>
<dbReference type="RefSeq" id="WP_009349362.1">
    <property type="nucleotide sequence ID" value="NZ_GL638132.1"/>
</dbReference>
<feature type="transmembrane region" description="Helical" evidence="8">
    <location>
        <begin position="93"/>
        <end position="117"/>
    </location>
</feature>
<keyword evidence="4" id="KW-1003">Cell membrane</keyword>
<dbReference type="InterPro" id="IPR000522">
    <property type="entry name" value="ABC_transptr_permease_BtuC"/>
</dbReference>
<dbReference type="HOGENOM" id="CLU_013016_0_1_9"/>
<dbReference type="EMBL" id="AECV01000008">
    <property type="protein sequence ID" value="EFW30142.1"/>
    <property type="molecule type" value="Genomic_DNA"/>
</dbReference>
<dbReference type="PANTHER" id="PTHR30472:SF25">
    <property type="entry name" value="ABC TRANSPORTER PERMEASE PROTEIN MJ0876-RELATED"/>
    <property type="match status" value="1"/>
</dbReference>
<keyword evidence="3" id="KW-0813">Transport</keyword>
<keyword evidence="7 8" id="KW-0472">Membrane</keyword>
<dbReference type="SUPFAM" id="SSF81345">
    <property type="entry name" value="ABC transporter involved in vitamin B12 uptake, BtuC"/>
    <property type="match status" value="1"/>
</dbReference>
<protein>
    <submittedName>
        <fullName evidence="9">Iron chelate uptake ABC transporter, FeCT family, permease protein</fullName>
    </submittedName>
</protein>
<evidence type="ECO:0000256" key="7">
    <source>
        <dbReference type="ARBA" id="ARBA00023136"/>
    </source>
</evidence>
<feature type="transmembrane region" description="Helical" evidence="8">
    <location>
        <begin position="313"/>
        <end position="332"/>
    </location>
</feature>
<proteinExistence type="inferred from homology"/>
<evidence type="ECO:0000313" key="9">
    <source>
        <dbReference type="EMBL" id="EFW30142.1"/>
    </source>
</evidence>
<comment type="subcellular location">
    <subcellularLocation>
        <location evidence="1">Cell membrane</location>
        <topology evidence="1">Multi-pass membrane protein</topology>
    </subcellularLocation>
</comment>
<name>E7N133_9FIRM</name>
<feature type="transmembrane region" description="Helical" evidence="8">
    <location>
        <begin position="281"/>
        <end position="301"/>
    </location>
</feature>
<evidence type="ECO:0000313" key="10">
    <source>
        <dbReference type="Proteomes" id="UP000004633"/>
    </source>
</evidence>
<comment type="similarity">
    <text evidence="2">Belongs to the binding-protein-dependent transport system permease family. FecCD subfamily.</text>
</comment>
<sequence>MGRTLRTLLLAAALILVTVYALGRGTIPLGFTETIQYIWLSVADPAGAGSIRQDVIACLRLPQFVLSFLIGAGLAAAGAVMQAVMKNPLADPYLLGISSGASLGAVLAIVAGIGTLWGLDGTGLFAFFGAVAVSAFILLIASLTKASGGGLTLLLAGFATNAACSAAVSFIIAAMAEPSKTRSIQFWMMGSLETARPALLAVLALVMAAGVLYFVLQRRVLDLMLMGDEISLSMGRDLALYRKIYIAVTAVMVGSAVYAAGMIGFVGLIVPHAVRLVTGSAHRYIIPLSALGGGAFLAWANIIGRNIVPGTELPIGVTTTLAGAPLFLWMLFRRKYGGGRG</sequence>
<feature type="transmembrane region" description="Helical" evidence="8">
    <location>
        <begin position="196"/>
        <end position="216"/>
    </location>
</feature>
<dbReference type="CDD" id="cd06550">
    <property type="entry name" value="TM_ABC_iron-siderophores_like"/>
    <property type="match status" value="1"/>
</dbReference>
<keyword evidence="6 8" id="KW-1133">Transmembrane helix</keyword>
<gene>
    <name evidence="9" type="ORF">HMPREF9555_00684</name>
</gene>
<evidence type="ECO:0000256" key="6">
    <source>
        <dbReference type="ARBA" id="ARBA00022989"/>
    </source>
</evidence>
<keyword evidence="10" id="KW-1185">Reference proteome</keyword>
<dbReference type="AlphaFoldDB" id="E7N133"/>
<dbReference type="GO" id="GO:0033214">
    <property type="term" value="P:siderophore-iron import into cell"/>
    <property type="evidence" value="ECO:0007669"/>
    <property type="project" value="TreeGrafter"/>
</dbReference>
<feature type="transmembrane region" description="Helical" evidence="8">
    <location>
        <begin position="244"/>
        <end position="269"/>
    </location>
</feature>
<evidence type="ECO:0000256" key="3">
    <source>
        <dbReference type="ARBA" id="ARBA00022448"/>
    </source>
</evidence>
<keyword evidence="5 8" id="KW-0812">Transmembrane</keyword>
<dbReference type="STRING" id="749551.HMPREF9555_00684"/>
<dbReference type="InterPro" id="IPR037294">
    <property type="entry name" value="ABC_BtuC-like"/>
</dbReference>
<evidence type="ECO:0000256" key="2">
    <source>
        <dbReference type="ARBA" id="ARBA00007935"/>
    </source>
</evidence>
<dbReference type="PANTHER" id="PTHR30472">
    <property type="entry name" value="FERRIC ENTEROBACTIN TRANSPORT SYSTEM PERMEASE PROTEIN"/>
    <property type="match status" value="1"/>
</dbReference>
<dbReference type="GO" id="GO:0022857">
    <property type="term" value="F:transmembrane transporter activity"/>
    <property type="evidence" value="ECO:0007669"/>
    <property type="project" value="InterPro"/>
</dbReference>
<dbReference type="Pfam" id="PF01032">
    <property type="entry name" value="FecCD"/>
    <property type="match status" value="1"/>
</dbReference>
<reference evidence="9 10" key="1">
    <citation type="submission" date="2010-08" db="EMBL/GenBank/DDBJ databases">
        <authorList>
            <person name="Weinstock G."/>
            <person name="Sodergren E."/>
            <person name="Clifton S."/>
            <person name="Fulton L."/>
            <person name="Fulton B."/>
            <person name="Courtney L."/>
            <person name="Fronick C."/>
            <person name="Harrison M."/>
            <person name="Strong C."/>
            <person name="Farmer C."/>
            <person name="Delahaunty K."/>
            <person name="Markovic C."/>
            <person name="Hall O."/>
            <person name="Minx P."/>
            <person name="Tomlinson C."/>
            <person name="Mitreva M."/>
            <person name="Hou S."/>
            <person name="Chen J."/>
            <person name="Wollam A."/>
            <person name="Pepin K.H."/>
            <person name="Johnson M."/>
            <person name="Bhonagiri V."/>
            <person name="Zhang X."/>
            <person name="Suruliraj S."/>
            <person name="Warren W."/>
            <person name="Chinwalla A."/>
            <person name="Mardis E.R."/>
            <person name="Wilson R.K."/>
        </authorList>
    </citation>
    <scope>NUCLEOTIDE SEQUENCE [LARGE SCALE GENOMIC DNA]</scope>
    <source>
        <strain evidence="9 10">F0399</strain>
    </source>
</reference>
<evidence type="ECO:0000256" key="8">
    <source>
        <dbReference type="SAM" id="Phobius"/>
    </source>
</evidence>
<dbReference type="Gene3D" id="1.10.3470.10">
    <property type="entry name" value="ABC transporter involved in vitamin B12 uptake, BtuC"/>
    <property type="match status" value="1"/>
</dbReference>
<feature type="transmembrane region" description="Helical" evidence="8">
    <location>
        <begin position="64"/>
        <end position="81"/>
    </location>
</feature>
<feature type="transmembrane region" description="Helical" evidence="8">
    <location>
        <begin position="153"/>
        <end position="176"/>
    </location>
</feature>
<feature type="transmembrane region" description="Helical" evidence="8">
    <location>
        <begin position="123"/>
        <end position="141"/>
    </location>
</feature>
<dbReference type="GO" id="GO:0005886">
    <property type="term" value="C:plasma membrane"/>
    <property type="evidence" value="ECO:0007669"/>
    <property type="project" value="UniProtKB-SubCell"/>
</dbReference>